<dbReference type="GO" id="GO:0005634">
    <property type="term" value="C:nucleus"/>
    <property type="evidence" value="ECO:0007669"/>
    <property type="project" value="UniProtKB-UniRule"/>
</dbReference>
<dbReference type="InterPro" id="IPR009071">
    <property type="entry name" value="HMG_box_dom"/>
</dbReference>
<feature type="compositionally biased region" description="Basic and acidic residues" evidence="4">
    <location>
        <begin position="44"/>
        <end position="54"/>
    </location>
</feature>
<name>A0A8H5LU67_9AGAR</name>
<gene>
    <name evidence="6" type="ORF">D9615_010241</name>
</gene>
<feature type="DNA-binding region" description="HMG box" evidence="3">
    <location>
        <begin position="8"/>
        <end position="78"/>
    </location>
</feature>
<reference evidence="6 7" key="1">
    <citation type="journal article" date="2020" name="ISME J.">
        <title>Uncovering the hidden diversity of litter-decomposition mechanisms in mushroom-forming fungi.</title>
        <authorList>
            <person name="Floudas D."/>
            <person name="Bentzer J."/>
            <person name="Ahren D."/>
            <person name="Johansson T."/>
            <person name="Persson P."/>
            <person name="Tunlid A."/>
        </authorList>
    </citation>
    <scope>NUCLEOTIDE SEQUENCE [LARGE SCALE GENOMIC DNA]</scope>
    <source>
        <strain evidence="6 7">CBS 661.87</strain>
    </source>
</reference>
<dbReference type="GO" id="GO:0001228">
    <property type="term" value="F:DNA-binding transcription activator activity, RNA polymerase II-specific"/>
    <property type="evidence" value="ECO:0007669"/>
    <property type="project" value="TreeGrafter"/>
</dbReference>
<dbReference type="CDD" id="cd01389">
    <property type="entry name" value="HMG-box_ROX1-like"/>
    <property type="match status" value="1"/>
</dbReference>
<dbReference type="PANTHER" id="PTHR10270">
    <property type="entry name" value="SOX TRANSCRIPTION FACTOR"/>
    <property type="match status" value="1"/>
</dbReference>
<dbReference type="InterPro" id="IPR050140">
    <property type="entry name" value="SRY-related_HMG-box_TF-like"/>
</dbReference>
<evidence type="ECO:0000259" key="5">
    <source>
        <dbReference type="PROSITE" id="PS50118"/>
    </source>
</evidence>
<comment type="caution">
    <text evidence="6">The sequence shown here is derived from an EMBL/GenBank/DDBJ whole genome shotgun (WGS) entry which is preliminary data.</text>
</comment>
<evidence type="ECO:0000256" key="4">
    <source>
        <dbReference type="SAM" id="MobiDB-lite"/>
    </source>
</evidence>
<dbReference type="Pfam" id="PF00505">
    <property type="entry name" value="HMG_box"/>
    <property type="match status" value="1"/>
</dbReference>
<organism evidence="6 7">
    <name type="scientific">Tricholomella constricta</name>
    <dbReference type="NCBI Taxonomy" id="117010"/>
    <lineage>
        <taxon>Eukaryota</taxon>
        <taxon>Fungi</taxon>
        <taxon>Dikarya</taxon>
        <taxon>Basidiomycota</taxon>
        <taxon>Agaricomycotina</taxon>
        <taxon>Agaricomycetes</taxon>
        <taxon>Agaricomycetidae</taxon>
        <taxon>Agaricales</taxon>
        <taxon>Tricholomatineae</taxon>
        <taxon>Lyophyllaceae</taxon>
        <taxon>Tricholomella</taxon>
    </lineage>
</organism>
<dbReference type="GO" id="GO:0000978">
    <property type="term" value="F:RNA polymerase II cis-regulatory region sequence-specific DNA binding"/>
    <property type="evidence" value="ECO:0007669"/>
    <property type="project" value="TreeGrafter"/>
</dbReference>
<keyword evidence="1 3" id="KW-0238">DNA-binding</keyword>
<feature type="domain" description="HMG box" evidence="5">
    <location>
        <begin position="8"/>
        <end position="78"/>
    </location>
</feature>
<dbReference type="GO" id="GO:0030154">
    <property type="term" value="P:cell differentiation"/>
    <property type="evidence" value="ECO:0007669"/>
    <property type="project" value="TreeGrafter"/>
</dbReference>
<dbReference type="PROSITE" id="PS50118">
    <property type="entry name" value="HMG_BOX_2"/>
    <property type="match status" value="1"/>
</dbReference>
<evidence type="ECO:0000256" key="3">
    <source>
        <dbReference type="PROSITE-ProRule" id="PRU00267"/>
    </source>
</evidence>
<dbReference type="Proteomes" id="UP000565441">
    <property type="component" value="Unassembled WGS sequence"/>
</dbReference>
<keyword evidence="2" id="KW-0804">Transcription</keyword>
<feature type="region of interest" description="Disordered" evidence="4">
    <location>
        <begin position="144"/>
        <end position="188"/>
    </location>
</feature>
<dbReference type="AlphaFoldDB" id="A0A8H5LU67"/>
<dbReference type="EMBL" id="JAACJP010000055">
    <property type="protein sequence ID" value="KAF5369653.1"/>
    <property type="molecule type" value="Genomic_DNA"/>
</dbReference>
<dbReference type="InterPro" id="IPR036910">
    <property type="entry name" value="HMG_box_dom_sf"/>
</dbReference>
<dbReference type="PANTHER" id="PTHR10270:SF161">
    <property type="entry name" value="SEX-DETERMINING REGION Y PROTEIN"/>
    <property type="match status" value="1"/>
</dbReference>
<evidence type="ECO:0000256" key="1">
    <source>
        <dbReference type="ARBA" id="ARBA00023125"/>
    </source>
</evidence>
<protein>
    <recommendedName>
        <fullName evidence="5">HMG box domain-containing protein</fullName>
    </recommendedName>
</protein>
<feature type="compositionally biased region" description="Polar residues" evidence="4">
    <location>
        <begin position="27"/>
        <end position="39"/>
    </location>
</feature>
<dbReference type="SMART" id="SM00398">
    <property type="entry name" value="HMG"/>
    <property type="match status" value="1"/>
</dbReference>
<feature type="compositionally biased region" description="Polar residues" evidence="4">
    <location>
        <begin position="149"/>
        <end position="161"/>
    </location>
</feature>
<evidence type="ECO:0000313" key="7">
    <source>
        <dbReference type="Proteomes" id="UP000565441"/>
    </source>
</evidence>
<feature type="compositionally biased region" description="Basic and acidic residues" evidence="4">
    <location>
        <begin position="66"/>
        <end position="100"/>
    </location>
</feature>
<feature type="compositionally biased region" description="Polar residues" evidence="4">
    <location>
        <begin position="101"/>
        <end position="111"/>
    </location>
</feature>
<sequence length="318" mass="36408">MAEKQEKVRRPPNSFILYRAQMIGELRSQSDGTTRSKALSSKDIAQRWRNEEPQVKQYFANRAKKTREEHKENHPDYKYRPERKKDRDKKAKIQRPKGDLSSKQGTNAFQTSPLRCNSGESFQIDHFEQYQLPYGQPTFDLCQVDGASERSSPPVQLQTVSRPEWHEQSSTGFQQSAPDYSDQPSQEAAPAVLIGHTPQSLYSTLLQRSSEVFCSHPSEDLGGISTLPSQKGFYRDLWSSLLSRANPQEIYNLASIYGLVSGEHYTYAQQEADSSEWNQQWTDSLHSEAMHDAASGTFPDWLQETDFGDWNTDYYGQC</sequence>
<keyword evidence="3" id="KW-0539">Nucleus</keyword>
<evidence type="ECO:0000313" key="6">
    <source>
        <dbReference type="EMBL" id="KAF5369653.1"/>
    </source>
</evidence>
<dbReference type="OrthoDB" id="6247875at2759"/>
<accession>A0A8H5LU67</accession>
<keyword evidence="7" id="KW-1185">Reference proteome</keyword>
<evidence type="ECO:0000256" key="2">
    <source>
        <dbReference type="ARBA" id="ARBA00023163"/>
    </source>
</evidence>
<dbReference type="SUPFAM" id="SSF47095">
    <property type="entry name" value="HMG-box"/>
    <property type="match status" value="1"/>
</dbReference>
<proteinExistence type="predicted"/>
<dbReference type="Gene3D" id="1.10.30.10">
    <property type="entry name" value="High mobility group box domain"/>
    <property type="match status" value="1"/>
</dbReference>
<feature type="region of interest" description="Disordered" evidence="4">
    <location>
        <begin position="26"/>
        <end position="111"/>
    </location>
</feature>
<feature type="compositionally biased region" description="Polar residues" evidence="4">
    <location>
        <begin position="168"/>
        <end position="186"/>
    </location>
</feature>